<dbReference type="AlphaFoldDB" id="A0A8C3SE93"/>
<organism evidence="2 3">
    <name type="scientific">Chelydra serpentina</name>
    <name type="common">Snapping turtle</name>
    <name type="synonym">Testudo serpentina</name>
    <dbReference type="NCBI Taxonomy" id="8475"/>
    <lineage>
        <taxon>Eukaryota</taxon>
        <taxon>Metazoa</taxon>
        <taxon>Chordata</taxon>
        <taxon>Craniata</taxon>
        <taxon>Vertebrata</taxon>
        <taxon>Euteleostomi</taxon>
        <taxon>Archelosauria</taxon>
        <taxon>Testudinata</taxon>
        <taxon>Testudines</taxon>
        <taxon>Cryptodira</taxon>
        <taxon>Durocryptodira</taxon>
        <taxon>Americhelydia</taxon>
        <taxon>Chelydroidea</taxon>
        <taxon>Chelydridae</taxon>
        <taxon>Chelydra</taxon>
    </lineage>
</organism>
<dbReference type="PANTHER" id="PTHR10857:SF102">
    <property type="entry name" value="C2 DOMAIN-CONTAINING PROTEIN"/>
    <property type="match status" value="1"/>
</dbReference>
<protein>
    <recommendedName>
        <fullName evidence="1">Copine C-terminal domain-containing protein</fullName>
    </recommendedName>
</protein>
<dbReference type="Proteomes" id="UP000694403">
    <property type="component" value="Unplaced"/>
</dbReference>
<sequence length="65" mass="7153">MPATREAVVRASRLPVSIIIVGVGNTDFSDMRALDEEDGTQESGGERAARDIVQFVPFREFKKVS</sequence>
<evidence type="ECO:0000313" key="2">
    <source>
        <dbReference type="Ensembl" id="ENSCSRP00000012668.1"/>
    </source>
</evidence>
<dbReference type="GO" id="GO:0005886">
    <property type="term" value="C:plasma membrane"/>
    <property type="evidence" value="ECO:0007669"/>
    <property type="project" value="TreeGrafter"/>
</dbReference>
<evidence type="ECO:0000259" key="1">
    <source>
        <dbReference type="Pfam" id="PF07002"/>
    </source>
</evidence>
<accession>A0A8C3SE93</accession>
<reference evidence="2" key="1">
    <citation type="submission" date="2025-08" db="UniProtKB">
        <authorList>
            <consortium name="Ensembl"/>
        </authorList>
    </citation>
    <scope>IDENTIFICATION</scope>
</reference>
<name>A0A8C3SE93_CHESE</name>
<dbReference type="PANTHER" id="PTHR10857">
    <property type="entry name" value="COPINE"/>
    <property type="match status" value="1"/>
</dbReference>
<evidence type="ECO:0000313" key="3">
    <source>
        <dbReference type="Proteomes" id="UP000694403"/>
    </source>
</evidence>
<dbReference type="InterPro" id="IPR045052">
    <property type="entry name" value="Copine"/>
</dbReference>
<keyword evidence="3" id="KW-1185">Reference proteome</keyword>
<dbReference type="InterPro" id="IPR010734">
    <property type="entry name" value="Copine_C"/>
</dbReference>
<dbReference type="Pfam" id="PF07002">
    <property type="entry name" value="Copine"/>
    <property type="match status" value="1"/>
</dbReference>
<reference evidence="2" key="2">
    <citation type="submission" date="2025-09" db="UniProtKB">
        <authorList>
            <consortium name="Ensembl"/>
        </authorList>
    </citation>
    <scope>IDENTIFICATION</scope>
</reference>
<proteinExistence type="predicted"/>
<dbReference type="Ensembl" id="ENSCSRT00000013177.1">
    <property type="protein sequence ID" value="ENSCSRP00000012668.1"/>
    <property type="gene ID" value="ENSCSRG00000009585.1"/>
</dbReference>
<dbReference type="GO" id="GO:0071277">
    <property type="term" value="P:cellular response to calcium ion"/>
    <property type="evidence" value="ECO:0007669"/>
    <property type="project" value="TreeGrafter"/>
</dbReference>
<dbReference type="GO" id="GO:0005544">
    <property type="term" value="F:calcium-dependent phospholipid binding"/>
    <property type="evidence" value="ECO:0007669"/>
    <property type="project" value="InterPro"/>
</dbReference>
<feature type="domain" description="Copine C-terminal" evidence="1">
    <location>
        <begin position="1"/>
        <end position="63"/>
    </location>
</feature>